<evidence type="ECO:0000313" key="1">
    <source>
        <dbReference type="EMBL" id="GAH38738.1"/>
    </source>
</evidence>
<dbReference type="AlphaFoldDB" id="X1H0D7"/>
<organism evidence="1">
    <name type="scientific">marine sediment metagenome</name>
    <dbReference type="NCBI Taxonomy" id="412755"/>
    <lineage>
        <taxon>unclassified sequences</taxon>
        <taxon>metagenomes</taxon>
        <taxon>ecological metagenomes</taxon>
    </lineage>
</organism>
<accession>X1H0D7</accession>
<gene>
    <name evidence="1" type="ORF">S03H2_22659</name>
</gene>
<proteinExistence type="predicted"/>
<reference evidence="1" key="1">
    <citation type="journal article" date="2014" name="Front. Microbiol.">
        <title>High frequency of phylogenetically diverse reductive dehalogenase-homologous genes in deep subseafloor sedimentary metagenomes.</title>
        <authorList>
            <person name="Kawai M."/>
            <person name="Futagami T."/>
            <person name="Toyoda A."/>
            <person name="Takaki Y."/>
            <person name="Nishi S."/>
            <person name="Hori S."/>
            <person name="Arai W."/>
            <person name="Tsubouchi T."/>
            <person name="Morono Y."/>
            <person name="Uchiyama I."/>
            <person name="Ito T."/>
            <person name="Fujiyama A."/>
            <person name="Inagaki F."/>
            <person name="Takami H."/>
        </authorList>
    </citation>
    <scope>NUCLEOTIDE SEQUENCE</scope>
    <source>
        <strain evidence="1">Expedition CK06-06</strain>
    </source>
</reference>
<comment type="caution">
    <text evidence="1">The sequence shown here is derived from an EMBL/GenBank/DDBJ whole genome shotgun (WGS) entry which is preliminary data.</text>
</comment>
<feature type="non-terminal residue" evidence="1">
    <location>
        <position position="1"/>
    </location>
</feature>
<protein>
    <submittedName>
        <fullName evidence="1">Uncharacterized protein</fullName>
    </submittedName>
</protein>
<sequence>VKNVFKYKHANFFAKFSKFGPLRELNCHYSL</sequence>
<dbReference type="EMBL" id="BARU01012238">
    <property type="protein sequence ID" value="GAH38738.1"/>
    <property type="molecule type" value="Genomic_DNA"/>
</dbReference>
<name>X1H0D7_9ZZZZ</name>